<dbReference type="STRING" id="13249.T1HFZ8"/>
<dbReference type="AlphaFoldDB" id="T1HFZ8"/>
<keyword evidence="2" id="KW-1185">Reference proteome</keyword>
<dbReference type="eggNOG" id="ENOG502SBAS">
    <property type="taxonomic scope" value="Eukaryota"/>
</dbReference>
<dbReference type="EnsemblMetazoa" id="RPRC002970-RA">
    <property type="protein sequence ID" value="RPRC002970-PA"/>
    <property type="gene ID" value="RPRC002970"/>
</dbReference>
<protein>
    <submittedName>
        <fullName evidence="1">SAM domain-containing protein</fullName>
    </submittedName>
</protein>
<sequence>MSGIFWSFRFGSLGPRRKMAPPGPTATPTPPPHMEISKWLNVLELTQYMNIFDTYKGVEDLLEFSEGNIKDLGVKNAAHRARIVSSLVALKSKYQKEHLLNVDILMDVSTCGNLQTFFNWKYSY</sequence>
<dbReference type="OMA" id="KQFNGVE"/>
<dbReference type="Proteomes" id="UP000015103">
    <property type="component" value="Unassembled WGS sequence"/>
</dbReference>
<name>T1HFZ8_RHOPR</name>
<dbReference type="SUPFAM" id="SSF47769">
    <property type="entry name" value="SAM/Pointed domain"/>
    <property type="match status" value="1"/>
</dbReference>
<dbReference type="InterPro" id="IPR013761">
    <property type="entry name" value="SAM/pointed_sf"/>
</dbReference>
<dbReference type="InParanoid" id="T1HFZ8"/>
<evidence type="ECO:0000313" key="2">
    <source>
        <dbReference type="Proteomes" id="UP000015103"/>
    </source>
</evidence>
<organism evidence="1 2">
    <name type="scientific">Rhodnius prolixus</name>
    <name type="common">Triatomid bug</name>
    <dbReference type="NCBI Taxonomy" id="13249"/>
    <lineage>
        <taxon>Eukaryota</taxon>
        <taxon>Metazoa</taxon>
        <taxon>Ecdysozoa</taxon>
        <taxon>Arthropoda</taxon>
        <taxon>Hexapoda</taxon>
        <taxon>Insecta</taxon>
        <taxon>Pterygota</taxon>
        <taxon>Neoptera</taxon>
        <taxon>Paraneoptera</taxon>
        <taxon>Hemiptera</taxon>
        <taxon>Heteroptera</taxon>
        <taxon>Panheteroptera</taxon>
        <taxon>Cimicomorpha</taxon>
        <taxon>Reduviidae</taxon>
        <taxon>Triatominae</taxon>
        <taxon>Rhodnius</taxon>
    </lineage>
</organism>
<dbReference type="EMBL" id="ACPB03001449">
    <property type="status" value="NOT_ANNOTATED_CDS"/>
    <property type="molecule type" value="Genomic_DNA"/>
</dbReference>
<accession>T1HFZ8</accession>
<proteinExistence type="predicted"/>
<reference evidence="1" key="1">
    <citation type="submission" date="2015-05" db="UniProtKB">
        <authorList>
            <consortium name="EnsemblMetazoa"/>
        </authorList>
    </citation>
    <scope>IDENTIFICATION</scope>
</reference>
<dbReference type="Gene3D" id="1.10.150.50">
    <property type="entry name" value="Transcription Factor, Ets-1"/>
    <property type="match status" value="1"/>
</dbReference>
<dbReference type="HOGENOM" id="CLU_2006747_0_0_1"/>
<dbReference type="VEuPathDB" id="VectorBase:RPRC002970"/>
<dbReference type="Pfam" id="PF00536">
    <property type="entry name" value="SAM_1"/>
    <property type="match status" value="1"/>
</dbReference>
<evidence type="ECO:0000313" key="1">
    <source>
        <dbReference type="EnsemblMetazoa" id="RPRC002970-PA"/>
    </source>
</evidence>
<dbReference type="PROSITE" id="PS50105">
    <property type="entry name" value="SAM_DOMAIN"/>
    <property type="match status" value="1"/>
</dbReference>
<dbReference type="InterPro" id="IPR001660">
    <property type="entry name" value="SAM"/>
</dbReference>